<sequence>MELPIIYISEIKENQITAYGNMAEDFNPIHFDKQAAKNAGFSERVVHGMMTMGISTKLIAPWLTNHWSIKEFESSFLHPLFIGDSLTISGEIYERTCSQVRISFKGVNQEGQVIISGKTLFER</sequence>
<dbReference type="AlphaFoldDB" id="A0A0B0IPW5"/>
<dbReference type="InterPro" id="IPR002539">
    <property type="entry name" value="MaoC-like_dom"/>
</dbReference>
<gene>
    <name evidence="2" type="ORF">LQ50_03220</name>
</gene>
<dbReference type="eggNOG" id="COG2030">
    <property type="taxonomic scope" value="Bacteria"/>
</dbReference>
<dbReference type="CDD" id="cd03441">
    <property type="entry name" value="R_hydratase_like"/>
    <property type="match status" value="1"/>
</dbReference>
<dbReference type="Proteomes" id="UP000030832">
    <property type="component" value="Unassembled WGS sequence"/>
</dbReference>
<dbReference type="OrthoDB" id="9801625at2"/>
<evidence type="ECO:0000313" key="3">
    <source>
        <dbReference type="Proteomes" id="UP000030832"/>
    </source>
</evidence>
<evidence type="ECO:0000259" key="1">
    <source>
        <dbReference type="Pfam" id="PF01575"/>
    </source>
</evidence>
<dbReference type="GO" id="GO:0019171">
    <property type="term" value="F:(3R)-hydroxyacyl-[acyl-carrier-protein] dehydratase activity"/>
    <property type="evidence" value="ECO:0007669"/>
    <property type="project" value="TreeGrafter"/>
</dbReference>
<name>A0A0B0IPW5_9BACI</name>
<reference evidence="2 3" key="1">
    <citation type="submission" date="2014-09" db="EMBL/GenBank/DDBJ databases">
        <title>Genome sequencing and annotation of Bacillus Okhensis strain Kh10-101T.</title>
        <authorList>
            <person name="Prakash J.S."/>
        </authorList>
    </citation>
    <scope>NUCLEOTIDE SEQUENCE [LARGE SCALE GENOMIC DNA]</scope>
    <source>
        <strain evidence="3">Kh10-101T</strain>
    </source>
</reference>
<proteinExistence type="predicted"/>
<dbReference type="PANTHER" id="PTHR43437:SF3">
    <property type="entry name" value="HYDROXYACYL-THIOESTER DEHYDRATASE TYPE 2, MITOCHONDRIAL"/>
    <property type="match status" value="1"/>
</dbReference>
<dbReference type="Pfam" id="PF01575">
    <property type="entry name" value="MaoC_dehydratas"/>
    <property type="match status" value="1"/>
</dbReference>
<dbReference type="InterPro" id="IPR029069">
    <property type="entry name" value="HotDog_dom_sf"/>
</dbReference>
<dbReference type="RefSeq" id="WP_034625980.1">
    <property type="nucleotide sequence ID" value="NZ_JRJU01000002.1"/>
</dbReference>
<accession>A0A0B0IPW5</accession>
<keyword evidence="3" id="KW-1185">Reference proteome</keyword>
<dbReference type="InterPro" id="IPR050965">
    <property type="entry name" value="UPF0336/Enoyl-CoA_hydratase"/>
</dbReference>
<protein>
    <recommendedName>
        <fullName evidence="1">MaoC-like domain-containing protein</fullName>
    </recommendedName>
</protein>
<dbReference type="STRING" id="333138.LQ50_03220"/>
<dbReference type="PANTHER" id="PTHR43437">
    <property type="entry name" value="HYDROXYACYL-THIOESTER DEHYDRATASE TYPE 2, MITOCHONDRIAL-RELATED"/>
    <property type="match status" value="1"/>
</dbReference>
<evidence type="ECO:0000313" key="2">
    <source>
        <dbReference type="EMBL" id="KHF41721.1"/>
    </source>
</evidence>
<organism evidence="2 3">
    <name type="scientific">Halalkalibacter okhensis</name>
    <dbReference type="NCBI Taxonomy" id="333138"/>
    <lineage>
        <taxon>Bacteria</taxon>
        <taxon>Bacillati</taxon>
        <taxon>Bacillota</taxon>
        <taxon>Bacilli</taxon>
        <taxon>Bacillales</taxon>
        <taxon>Bacillaceae</taxon>
        <taxon>Halalkalibacter</taxon>
    </lineage>
</organism>
<dbReference type="SUPFAM" id="SSF54637">
    <property type="entry name" value="Thioesterase/thiol ester dehydrase-isomerase"/>
    <property type="match status" value="1"/>
</dbReference>
<dbReference type="EMBL" id="JRJU01000002">
    <property type="protein sequence ID" value="KHF41721.1"/>
    <property type="molecule type" value="Genomic_DNA"/>
</dbReference>
<comment type="caution">
    <text evidence="2">The sequence shown here is derived from an EMBL/GenBank/DDBJ whole genome shotgun (WGS) entry which is preliminary data.</text>
</comment>
<feature type="domain" description="MaoC-like" evidence="1">
    <location>
        <begin position="11"/>
        <end position="94"/>
    </location>
</feature>
<dbReference type="GO" id="GO:0006633">
    <property type="term" value="P:fatty acid biosynthetic process"/>
    <property type="evidence" value="ECO:0007669"/>
    <property type="project" value="TreeGrafter"/>
</dbReference>
<dbReference type="Gene3D" id="3.10.129.10">
    <property type="entry name" value="Hotdog Thioesterase"/>
    <property type="match status" value="1"/>
</dbReference>